<feature type="binding site" evidence="18">
    <location>
        <position position="349"/>
    </location>
    <ligand>
        <name>UDP-N-acetyl-alpha-D-glucosamine</name>
        <dbReference type="ChEBI" id="CHEBI:57705"/>
    </ligand>
</feature>
<dbReference type="EC" id="2.7.7.23" evidence="18"/>
<feature type="active site" description="Proton acceptor" evidence="18">
    <location>
        <position position="361"/>
    </location>
</feature>
<evidence type="ECO:0000256" key="2">
    <source>
        <dbReference type="ARBA" id="ARBA00007707"/>
    </source>
</evidence>
<dbReference type="RefSeq" id="WP_105191083.1">
    <property type="nucleotide sequence ID" value="NZ_PTQZ01000011.1"/>
</dbReference>
<evidence type="ECO:0000256" key="7">
    <source>
        <dbReference type="ARBA" id="ARBA00022723"/>
    </source>
</evidence>
<evidence type="ECO:0000259" key="20">
    <source>
        <dbReference type="Pfam" id="PF25087"/>
    </source>
</evidence>
<dbReference type="Proteomes" id="UP000243900">
    <property type="component" value="Unassembled WGS sequence"/>
</dbReference>
<comment type="function">
    <text evidence="17 18">Catalyzes the last two sequential reactions in the de novo biosynthetic pathway for UDP-N-acetylglucosamine (UDP-GlcNAc). The C-terminal domain catalyzes the transfer of acetyl group from acetyl coenzyme A to glucosamine-1-phosphate (GlcN-1-P) to produce N-acetylglucosamine-1-phosphate (GlcNAc-1-P), which is converted into UDP-GlcNAc by the transfer of uridine 5-monophosphate (from uridine 5-triphosphate), a reaction catalyzed by the N-terminal domain.</text>
</comment>
<feature type="binding site" evidence="18">
    <location>
        <begin position="100"/>
        <end position="102"/>
    </location>
    <ligand>
        <name>UDP-N-acetyl-alpha-D-glucosamine</name>
        <dbReference type="ChEBI" id="CHEBI:57705"/>
    </ligand>
</feature>
<dbReference type="GO" id="GO:0009245">
    <property type="term" value="P:lipid A biosynthetic process"/>
    <property type="evidence" value="ECO:0007669"/>
    <property type="project" value="UniProtKB-UniRule"/>
</dbReference>
<dbReference type="GO" id="GO:0005737">
    <property type="term" value="C:cytoplasm"/>
    <property type="evidence" value="ECO:0007669"/>
    <property type="project" value="UniProtKB-SubCell"/>
</dbReference>
<feature type="binding site" evidence="18">
    <location>
        <position position="138"/>
    </location>
    <ligand>
        <name>UDP-N-acetyl-alpha-D-glucosamine</name>
        <dbReference type="ChEBI" id="CHEBI:57705"/>
    </ligand>
</feature>
<evidence type="ECO:0000256" key="14">
    <source>
        <dbReference type="ARBA" id="ARBA00023316"/>
    </source>
</evidence>
<dbReference type="EMBL" id="PTQZ01000011">
    <property type="protein sequence ID" value="PQA51108.1"/>
    <property type="molecule type" value="Genomic_DNA"/>
</dbReference>
<dbReference type="Pfam" id="PF00132">
    <property type="entry name" value="Hexapep"/>
    <property type="match status" value="1"/>
</dbReference>
<evidence type="ECO:0000313" key="22">
    <source>
        <dbReference type="Proteomes" id="UP000243900"/>
    </source>
</evidence>
<dbReference type="InterPro" id="IPR056729">
    <property type="entry name" value="GMPPB_C"/>
</dbReference>
<dbReference type="GO" id="GO:0009252">
    <property type="term" value="P:peptidoglycan biosynthetic process"/>
    <property type="evidence" value="ECO:0007669"/>
    <property type="project" value="UniProtKB-UniRule"/>
</dbReference>
<feature type="binding site" evidence="18">
    <location>
        <position position="225"/>
    </location>
    <ligand>
        <name>Mg(2+)</name>
        <dbReference type="ChEBI" id="CHEBI:18420"/>
    </ligand>
</feature>
<evidence type="ECO:0000256" key="8">
    <source>
        <dbReference type="ARBA" id="ARBA00022737"/>
    </source>
</evidence>
<dbReference type="Gene3D" id="2.160.10.10">
    <property type="entry name" value="Hexapeptide repeat proteins"/>
    <property type="match status" value="1"/>
</dbReference>
<dbReference type="GO" id="GO:0006048">
    <property type="term" value="P:UDP-N-acetylglucosamine biosynthetic process"/>
    <property type="evidence" value="ECO:0007669"/>
    <property type="project" value="UniProtKB-UniPathway"/>
</dbReference>
<dbReference type="Pfam" id="PF25087">
    <property type="entry name" value="GMPPB_C"/>
    <property type="match status" value="1"/>
</dbReference>
<dbReference type="GO" id="GO:0071555">
    <property type="term" value="P:cell wall organization"/>
    <property type="evidence" value="ECO:0007669"/>
    <property type="project" value="UniProtKB-KW"/>
</dbReference>
<reference evidence="22" key="1">
    <citation type="submission" date="2018-02" db="EMBL/GenBank/DDBJ databases">
        <title>Genome sequencing of Solimonas sp. HR-BB.</title>
        <authorList>
            <person name="Lee Y."/>
            <person name="Jeon C.O."/>
        </authorList>
    </citation>
    <scope>NUCLEOTIDE SEQUENCE [LARGE SCALE GENOMIC DNA]</scope>
    <source>
        <strain evidence="22">HR-E</strain>
    </source>
</reference>
<keyword evidence="14 18" id="KW-0961">Cell wall biogenesis/degradation</keyword>
<evidence type="ECO:0000256" key="12">
    <source>
        <dbReference type="ARBA" id="ARBA00023268"/>
    </source>
</evidence>
<comment type="caution">
    <text evidence="21">The sequence shown here is derived from an EMBL/GenBank/DDBJ whole genome shotgun (WGS) entry which is preliminary data.</text>
</comment>
<evidence type="ECO:0000256" key="15">
    <source>
        <dbReference type="ARBA" id="ARBA00048247"/>
    </source>
</evidence>
<feature type="binding site" evidence="18">
    <location>
        <position position="438"/>
    </location>
    <ligand>
        <name>acetyl-CoA</name>
        <dbReference type="ChEBI" id="CHEBI:57288"/>
    </ligand>
</feature>
<feature type="binding site" evidence="18">
    <location>
        <position position="375"/>
    </location>
    <ligand>
        <name>UDP-N-acetyl-alpha-D-glucosamine</name>
        <dbReference type="ChEBI" id="CHEBI:57705"/>
    </ligand>
</feature>
<dbReference type="UniPathway" id="UPA00973"/>
<comment type="catalytic activity">
    <reaction evidence="16 18">
        <text>N-acetyl-alpha-D-glucosamine 1-phosphate + UTP + H(+) = UDP-N-acetyl-alpha-D-glucosamine + diphosphate</text>
        <dbReference type="Rhea" id="RHEA:13509"/>
        <dbReference type="ChEBI" id="CHEBI:15378"/>
        <dbReference type="ChEBI" id="CHEBI:33019"/>
        <dbReference type="ChEBI" id="CHEBI:46398"/>
        <dbReference type="ChEBI" id="CHEBI:57705"/>
        <dbReference type="ChEBI" id="CHEBI:57776"/>
        <dbReference type="EC" id="2.7.7.23"/>
    </reaction>
</comment>
<organism evidence="21 22">
    <name type="scientific">Amnimonas aquatica</name>
    <dbReference type="NCBI Taxonomy" id="2094561"/>
    <lineage>
        <taxon>Bacteria</taxon>
        <taxon>Pseudomonadati</taxon>
        <taxon>Pseudomonadota</taxon>
        <taxon>Gammaproteobacteria</taxon>
        <taxon>Moraxellales</taxon>
        <taxon>Moraxellaceae</taxon>
        <taxon>Amnimonas</taxon>
    </lineage>
</organism>
<evidence type="ECO:0000256" key="17">
    <source>
        <dbReference type="ARBA" id="ARBA00049628"/>
    </source>
</evidence>
<feature type="binding site" evidence="18">
    <location>
        <position position="22"/>
    </location>
    <ligand>
        <name>UDP-N-acetyl-alpha-D-glucosamine</name>
        <dbReference type="ChEBI" id="CHEBI:57705"/>
    </ligand>
</feature>
<dbReference type="PANTHER" id="PTHR43584">
    <property type="entry name" value="NUCLEOTIDYL TRANSFERASE"/>
    <property type="match status" value="1"/>
</dbReference>
<dbReference type="SUPFAM" id="SSF53448">
    <property type="entry name" value="Nucleotide-diphospho-sugar transferases"/>
    <property type="match status" value="1"/>
</dbReference>
<dbReference type="GO" id="GO:0000287">
    <property type="term" value="F:magnesium ion binding"/>
    <property type="evidence" value="ECO:0007669"/>
    <property type="project" value="UniProtKB-UniRule"/>
</dbReference>
<comment type="similarity">
    <text evidence="3 18">In the N-terminal section; belongs to the N-acetylglucosamine-1-phosphate uridyltransferase family.</text>
</comment>
<keyword evidence="11 18" id="KW-0573">Peptidoglycan synthesis</keyword>
<keyword evidence="4 18" id="KW-0963">Cytoplasm</keyword>
<feature type="domain" description="Mannose-1-phosphate guanyltransferase C-terminal" evidence="20">
    <location>
        <begin position="266"/>
        <end position="344"/>
    </location>
</feature>
<dbReference type="GO" id="GO:0000902">
    <property type="term" value="P:cell morphogenesis"/>
    <property type="evidence" value="ECO:0007669"/>
    <property type="project" value="UniProtKB-UniRule"/>
</dbReference>
<feature type="binding site" evidence="18">
    <location>
        <position position="331"/>
    </location>
    <ligand>
        <name>UDP-N-acetyl-alpha-D-glucosamine</name>
        <dbReference type="ChEBI" id="CHEBI:57705"/>
    </ligand>
</feature>
<dbReference type="HAMAP" id="MF_01631">
    <property type="entry name" value="GlmU"/>
    <property type="match status" value="1"/>
</dbReference>
<dbReference type="InterPro" id="IPR005882">
    <property type="entry name" value="Bifunctional_GlmU"/>
</dbReference>
<keyword evidence="8 18" id="KW-0677">Repeat</keyword>
<keyword evidence="12 18" id="KW-0511">Multifunctional enzyme</keyword>
<feature type="binding site" evidence="18">
    <location>
        <position position="421"/>
    </location>
    <ligand>
        <name>acetyl-CoA</name>
        <dbReference type="ChEBI" id="CHEBI:57288"/>
    </ligand>
</feature>
<dbReference type="CDD" id="cd03353">
    <property type="entry name" value="LbH_GlmU_C"/>
    <property type="match status" value="1"/>
</dbReference>
<accession>A0A2P6AUW3</accession>
<dbReference type="InterPro" id="IPR025877">
    <property type="entry name" value="MobA-like_NTP_Trfase"/>
</dbReference>
<evidence type="ECO:0000259" key="19">
    <source>
        <dbReference type="Pfam" id="PF12804"/>
    </source>
</evidence>
<dbReference type="InterPro" id="IPR029044">
    <property type="entry name" value="Nucleotide-diphossugar_trans"/>
</dbReference>
<evidence type="ECO:0000256" key="13">
    <source>
        <dbReference type="ARBA" id="ARBA00023315"/>
    </source>
</evidence>
<keyword evidence="9 18" id="KW-0460">Magnesium</keyword>
<dbReference type="InterPro" id="IPR001451">
    <property type="entry name" value="Hexapep"/>
</dbReference>
<dbReference type="InterPro" id="IPR011004">
    <property type="entry name" value="Trimer_LpxA-like_sf"/>
</dbReference>
<comment type="catalytic activity">
    <reaction evidence="15 18">
        <text>alpha-D-glucosamine 1-phosphate + acetyl-CoA = N-acetyl-alpha-D-glucosamine 1-phosphate + CoA + H(+)</text>
        <dbReference type="Rhea" id="RHEA:13725"/>
        <dbReference type="ChEBI" id="CHEBI:15378"/>
        <dbReference type="ChEBI" id="CHEBI:57287"/>
        <dbReference type="ChEBI" id="CHEBI:57288"/>
        <dbReference type="ChEBI" id="CHEBI:57776"/>
        <dbReference type="ChEBI" id="CHEBI:58516"/>
        <dbReference type="EC" id="2.3.1.157"/>
    </reaction>
</comment>
<comment type="pathway">
    <text evidence="18">Nucleotide-sugar biosynthesis; UDP-N-acetyl-alpha-D-glucosamine biosynthesis; N-acetyl-alpha-D-glucosamine 1-phosphate from alpha-D-glucosamine 6-phosphate (route II): step 2/2.</text>
</comment>
<dbReference type="NCBIfam" id="NF010933">
    <property type="entry name" value="PRK14353.1"/>
    <property type="match status" value="1"/>
</dbReference>
<dbReference type="InterPro" id="IPR050065">
    <property type="entry name" value="GlmU-like"/>
</dbReference>
<gene>
    <name evidence="18 21" type="primary">glmU</name>
    <name evidence="21" type="ORF">C5O18_01310</name>
</gene>
<feature type="binding site" evidence="18">
    <location>
        <position position="102"/>
    </location>
    <ligand>
        <name>Mg(2+)</name>
        <dbReference type="ChEBI" id="CHEBI:18420"/>
    </ligand>
</feature>
<protein>
    <recommendedName>
        <fullName evidence="18">Bifunctional protein GlmU</fullName>
    </recommendedName>
    <domain>
        <recommendedName>
            <fullName evidence="18">UDP-N-acetylglucosamine pyrophosphorylase</fullName>
            <ecNumber evidence="18">2.7.7.23</ecNumber>
        </recommendedName>
        <alternativeName>
            <fullName evidence="18">N-acetylglucosamine-1-phosphate uridyltransferase</fullName>
        </alternativeName>
    </domain>
    <domain>
        <recommendedName>
            <fullName evidence="18">Glucosamine-1-phosphate N-acetyltransferase</fullName>
            <ecNumber evidence="18">2.3.1.157</ecNumber>
        </recommendedName>
    </domain>
</protein>
<feature type="binding site" evidence="18">
    <location>
        <begin position="8"/>
        <end position="11"/>
    </location>
    <ligand>
        <name>UDP-N-acetyl-alpha-D-glucosamine</name>
        <dbReference type="ChEBI" id="CHEBI:57705"/>
    </ligand>
</feature>
<feature type="region of interest" description="Pyrophosphorylase" evidence="18">
    <location>
        <begin position="1"/>
        <end position="227"/>
    </location>
</feature>
<feature type="binding site" evidence="18">
    <location>
        <position position="73"/>
    </location>
    <ligand>
        <name>UDP-N-acetyl-alpha-D-glucosamine</name>
        <dbReference type="ChEBI" id="CHEBI:57705"/>
    </ligand>
</feature>
<dbReference type="SUPFAM" id="SSF51161">
    <property type="entry name" value="Trimeric LpxA-like enzymes"/>
    <property type="match status" value="1"/>
</dbReference>
<evidence type="ECO:0000256" key="4">
    <source>
        <dbReference type="ARBA" id="ARBA00022490"/>
    </source>
</evidence>
<dbReference type="GO" id="GO:0016020">
    <property type="term" value="C:membrane"/>
    <property type="evidence" value="ECO:0007669"/>
    <property type="project" value="GOC"/>
</dbReference>
<comment type="similarity">
    <text evidence="2 18">In the C-terminal section; belongs to the transferase hexapeptide repeat family.</text>
</comment>
<comment type="cofactor">
    <cofactor evidence="18">
        <name>Mg(2+)</name>
        <dbReference type="ChEBI" id="CHEBI:18420"/>
    </cofactor>
    <text evidence="18">Binds 1 Mg(2+) ion per subunit.</text>
</comment>
<evidence type="ECO:0000256" key="18">
    <source>
        <dbReference type="HAMAP-Rule" id="MF_01631"/>
    </source>
</evidence>
<feature type="binding site" evidence="18">
    <location>
        <position position="378"/>
    </location>
    <ligand>
        <name>acetyl-CoA</name>
        <dbReference type="ChEBI" id="CHEBI:57288"/>
    </ligand>
</feature>
<keyword evidence="10 18" id="KW-0133">Cell shape</keyword>
<feature type="binding site" evidence="18">
    <location>
        <begin position="384"/>
        <end position="385"/>
    </location>
    <ligand>
        <name>acetyl-CoA</name>
        <dbReference type="ChEBI" id="CHEBI:57288"/>
    </ligand>
</feature>
<feature type="binding site" evidence="18">
    <location>
        <position position="167"/>
    </location>
    <ligand>
        <name>UDP-N-acetyl-alpha-D-glucosamine</name>
        <dbReference type="ChEBI" id="CHEBI:57705"/>
    </ligand>
</feature>
<evidence type="ECO:0000256" key="3">
    <source>
        <dbReference type="ARBA" id="ARBA00007947"/>
    </source>
</evidence>
<feature type="binding site" evidence="18">
    <location>
        <begin position="78"/>
        <end position="79"/>
    </location>
    <ligand>
        <name>UDP-N-acetyl-alpha-D-glucosamine</name>
        <dbReference type="ChEBI" id="CHEBI:57705"/>
    </ligand>
</feature>
<dbReference type="GO" id="GO:0003977">
    <property type="term" value="F:UDP-N-acetylglucosamine diphosphorylase activity"/>
    <property type="evidence" value="ECO:0007669"/>
    <property type="project" value="UniProtKB-UniRule"/>
</dbReference>
<feature type="region of interest" description="N-acetyltransferase" evidence="18">
    <location>
        <begin position="249"/>
        <end position="456"/>
    </location>
</feature>
<name>A0A2P6AUW3_9GAMM</name>
<evidence type="ECO:0000256" key="10">
    <source>
        <dbReference type="ARBA" id="ARBA00022960"/>
    </source>
</evidence>
<feature type="binding site" evidence="18">
    <location>
        <position position="225"/>
    </location>
    <ligand>
        <name>UDP-N-acetyl-alpha-D-glucosamine</name>
        <dbReference type="ChEBI" id="CHEBI:57705"/>
    </ligand>
</feature>
<dbReference type="AlphaFoldDB" id="A0A2P6AUW3"/>
<dbReference type="GO" id="GO:0008360">
    <property type="term" value="P:regulation of cell shape"/>
    <property type="evidence" value="ECO:0007669"/>
    <property type="project" value="UniProtKB-KW"/>
</dbReference>
<evidence type="ECO:0000256" key="16">
    <source>
        <dbReference type="ARBA" id="ARBA00048493"/>
    </source>
</evidence>
<keyword evidence="22" id="KW-1185">Reference proteome</keyword>
<dbReference type="InterPro" id="IPR038009">
    <property type="entry name" value="GlmU_C_LbH"/>
</dbReference>
<feature type="region of interest" description="Linker" evidence="18">
    <location>
        <begin position="228"/>
        <end position="248"/>
    </location>
</feature>
<evidence type="ECO:0000313" key="21">
    <source>
        <dbReference type="EMBL" id="PQA51108.1"/>
    </source>
</evidence>
<dbReference type="OrthoDB" id="9775031at2"/>
<comment type="caution">
    <text evidence="18">Lacks conserved residue(s) required for the propagation of feature annotation.</text>
</comment>
<dbReference type="Pfam" id="PF12804">
    <property type="entry name" value="NTP_transf_3"/>
    <property type="match status" value="1"/>
</dbReference>
<dbReference type="Gene3D" id="3.90.550.10">
    <property type="entry name" value="Spore Coat Polysaccharide Biosynthesis Protein SpsA, Chain A"/>
    <property type="match status" value="1"/>
</dbReference>
<dbReference type="UniPathway" id="UPA00113">
    <property type="reaction ID" value="UER00532"/>
</dbReference>
<feature type="binding site" evidence="18">
    <location>
        <position position="152"/>
    </location>
    <ligand>
        <name>UDP-N-acetyl-alpha-D-glucosamine</name>
        <dbReference type="ChEBI" id="CHEBI:57705"/>
    </ligand>
</feature>
<dbReference type="PANTHER" id="PTHR43584:SF3">
    <property type="entry name" value="BIFUNCTIONAL PROTEIN GLMU"/>
    <property type="match status" value="1"/>
</dbReference>
<dbReference type="GO" id="GO:0019134">
    <property type="term" value="F:glucosamine-1-phosphate N-acetyltransferase activity"/>
    <property type="evidence" value="ECO:0007669"/>
    <property type="project" value="UniProtKB-UniRule"/>
</dbReference>
<keyword evidence="7 18" id="KW-0479">Metal-binding</keyword>
<evidence type="ECO:0000256" key="9">
    <source>
        <dbReference type="ARBA" id="ARBA00022842"/>
    </source>
</evidence>
<feature type="domain" description="MobA-like NTP transferase" evidence="19">
    <location>
        <begin position="5"/>
        <end position="121"/>
    </location>
</feature>
<keyword evidence="6 18" id="KW-0548">Nucleotidyltransferase</keyword>
<comment type="pathway">
    <text evidence="18">Nucleotide-sugar biosynthesis; UDP-N-acetyl-alpha-D-glucosamine biosynthesis; UDP-N-acetyl-alpha-D-glucosamine from N-acetyl-alpha-D-glucosamine 1-phosphate: step 1/1.</text>
</comment>
<proteinExistence type="inferred from homology"/>
<dbReference type="NCBIfam" id="TIGR01173">
    <property type="entry name" value="glmU"/>
    <property type="match status" value="1"/>
</dbReference>
<comment type="pathway">
    <text evidence="18">Bacterial outer membrane biogenesis; LPS lipid A biosynthesis.</text>
</comment>
<dbReference type="EC" id="2.3.1.157" evidence="18"/>
<dbReference type="CDD" id="cd02540">
    <property type="entry name" value="GT2_GlmU_N_bac"/>
    <property type="match status" value="1"/>
</dbReference>
<comment type="subcellular location">
    <subcellularLocation>
        <location evidence="1 18">Cytoplasm</location>
    </subcellularLocation>
</comment>
<evidence type="ECO:0000256" key="5">
    <source>
        <dbReference type="ARBA" id="ARBA00022679"/>
    </source>
</evidence>
<comment type="subunit">
    <text evidence="18">Homotrimer.</text>
</comment>
<sequence>MALQVVILAAGKGTRMRSSLPKVMQPLAGRPLLAHVLAAARALGAERPVVVYGHGGDVVQQAFAGEAIDWVLQAEQKGTGHAVQVALPVLAGEGRTLILYGDVPLISVATLQRLIEAVPGDDSLGLLTVHLPDPTGYGRIVREGGRVTRIVEQKDASEAERAISEVNTGILCVPNRLLHDWLPTLKNENAQGEYYLTDLIGMASAAGAAVNAVHPATTWEVEGVNDKLQLATLERVWQRHQAEGLMRAGVTVLDPARLDIRGSLAHGQDVSLDAGVIIEGRVVLGDNVRVGAGCILKDCEIGAGTEIRPYSLIDTAVVGANAQIGPFARLRPGSRLGDEVHIGNFVETKATSMGTGAKANHLAYLGDSEIGSGVNIGAGSITCNYDGASKHRTVIGDDAFIGTNNSLVAPVRIGAGATTGAGSTISKDVPDGVLAVARAVQKNIEGWQRPRKTPKA</sequence>
<evidence type="ECO:0000256" key="6">
    <source>
        <dbReference type="ARBA" id="ARBA00022695"/>
    </source>
</evidence>
<feature type="binding site" evidence="18">
    <location>
        <position position="364"/>
    </location>
    <ligand>
        <name>UDP-N-acetyl-alpha-D-glucosamine</name>
        <dbReference type="ChEBI" id="CHEBI:57705"/>
    </ligand>
</feature>
<keyword evidence="5 18" id="KW-0808">Transferase</keyword>
<evidence type="ECO:0000256" key="1">
    <source>
        <dbReference type="ARBA" id="ARBA00004496"/>
    </source>
</evidence>
<keyword evidence="13 18" id="KW-0012">Acyltransferase</keyword>
<evidence type="ECO:0000256" key="11">
    <source>
        <dbReference type="ARBA" id="ARBA00022984"/>
    </source>
</evidence>